<sequence>MCMEKEFLFLSILVPGPKHPKRSLDVFLQPLIHELKELWYTGVRTYDCSVKRNFTMKAVLMWTISDFPAYGMLSCWTTHGRLSCPYCLGRTYAFQLKYGRKTSWFDCHRHFLPIRDAYRRNKTLFRRNTIVRALPPVYLTGEQLEAQIDHYGAHETIKCGVIGILHVICLMDMGSITIGIRKTYFGNFHFGRIIYFDIVLM</sequence>
<comment type="caution">
    <text evidence="1">The sequence shown here is derived from an EMBL/GenBank/DDBJ whole genome shotgun (WGS) entry which is preliminary data.</text>
</comment>
<dbReference type="PANTHER" id="PTHR10775">
    <property type="entry name" value="OS08G0208400 PROTEIN"/>
    <property type="match status" value="1"/>
</dbReference>
<dbReference type="AlphaFoldDB" id="A0ABD1AE80"/>
<accession>A0ABD1AE80</accession>
<organism evidence="1 2">
    <name type="scientific">Cardamine amara subsp. amara</name>
    <dbReference type="NCBI Taxonomy" id="228776"/>
    <lineage>
        <taxon>Eukaryota</taxon>
        <taxon>Viridiplantae</taxon>
        <taxon>Streptophyta</taxon>
        <taxon>Embryophyta</taxon>
        <taxon>Tracheophyta</taxon>
        <taxon>Spermatophyta</taxon>
        <taxon>Magnoliopsida</taxon>
        <taxon>eudicotyledons</taxon>
        <taxon>Gunneridae</taxon>
        <taxon>Pentapetalae</taxon>
        <taxon>rosids</taxon>
        <taxon>malvids</taxon>
        <taxon>Brassicales</taxon>
        <taxon>Brassicaceae</taxon>
        <taxon>Cardamineae</taxon>
        <taxon>Cardamine</taxon>
    </lineage>
</organism>
<evidence type="ECO:0000313" key="2">
    <source>
        <dbReference type="Proteomes" id="UP001558713"/>
    </source>
</evidence>
<gene>
    <name evidence="1" type="ORF">V5N11_016431</name>
</gene>
<evidence type="ECO:0008006" key="3">
    <source>
        <dbReference type="Google" id="ProtNLM"/>
    </source>
</evidence>
<protein>
    <recommendedName>
        <fullName evidence="3">Transposase</fullName>
    </recommendedName>
</protein>
<reference evidence="1 2" key="1">
    <citation type="submission" date="2024-04" db="EMBL/GenBank/DDBJ databases">
        <title>Genome assembly C_amara_ONT_v2.</title>
        <authorList>
            <person name="Yant L."/>
            <person name="Moore C."/>
            <person name="Slenker M."/>
        </authorList>
    </citation>
    <scope>NUCLEOTIDE SEQUENCE [LARGE SCALE GENOMIC DNA]</scope>
    <source>
        <tissue evidence="1">Leaf</tissue>
    </source>
</reference>
<proteinExistence type="predicted"/>
<dbReference type="PANTHER" id="PTHR10775:SF183">
    <property type="entry name" value="TRANSPOSON, EN_SPM-LIKE, TRANSPOSASE-ASSOCIATED DOMAIN PROTEIN-RELATED"/>
    <property type="match status" value="1"/>
</dbReference>
<dbReference type="Proteomes" id="UP001558713">
    <property type="component" value="Unassembled WGS sequence"/>
</dbReference>
<name>A0ABD1AE80_CARAN</name>
<dbReference type="EMBL" id="JBANAX010000525">
    <property type="protein sequence ID" value="KAL1205091.1"/>
    <property type="molecule type" value="Genomic_DNA"/>
</dbReference>
<dbReference type="InterPro" id="IPR004242">
    <property type="entry name" value="Transposase_21"/>
</dbReference>
<dbReference type="Pfam" id="PF02992">
    <property type="entry name" value="Transposase_21"/>
    <property type="match status" value="1"/>
</dbReference>
<keyword evidence="2" id="KW-1185">Reference proteome</keyword>
<evidence type="ECO:0000313" key="1">
    <source>
        <dbReference type="EMBL" id="KAL1205091.1"/>
    </source>
</evidence>